<dbReference type="Pfam" id="PF12850">
    <property type="entry name" value="Metallophos_2"/>
    <property type="match status" value="1"/>
</dbReference>
<evidence type="ECO:0000256" key="1">
    <source>
        <dbReference type="ARBA" id="ARBA00008950"/>
    </source>
</evidence>
<comment type="similarity">
    <text evidence="1 2">Belongs to the metallophosphoesterase superfamily. YfcE family.</text>
</comment>
<evidence type="ECO:0000256" key="2">
    <source>
        <dbReference type="RuleBase" id="RU362039"/>
    </source>
</evidence>
<name>A0A3G9K067_9ACTN</name>
<dbReference type="Gene3D" id="3.60.21.10">
    <property type="match status" value="1"/>
</dbReference>
<keyword evidence="5" id="KW-1185">Reference proteome</keyword>
<dbReference type="GO" id="GO:0046872">
    <property type="term" value="F:metal ion binding"/>
    <property type="evidence" value="ECO:0007669"/>
    <property type="project" value="UniProtKB-KW"/>
</dbReference>
<dbReference type="RefSeq" id="WP_126420642.1">
    <property type="nucleotide sequence ID" value="NZ_AP019367.1"/>
</dbReference>
<dbReference type="InterPro" id="IPR024654">
    <property type="entry name" value="Calcineurin-like_PHP_lpxH"/>
</dbReference>
<dbReference type="Proteomes" id="UP000273154">
    <property type="component" value="Chromosome"/>
</dbReference>
<evidence type="ECO:0000313" key="5">
    <source>
        <dbReference type="Proteomes" id="UP000273154"/>
    </source>
</evidence>
<dbReference type="NCBIfam" id="TIGR00040">
    <property type="entry name" value="yfcE"/>
    <property type="match status" value="1"/>
</dbReference>
<gene>
    <name evidence="4" type="ORF">Pcatena_00830</name>
</gene>
<protein>
    <recommendedName>
        <fullName evidence="2">Phosphoesterase</fullName>
        <ecNumber evidence="2">3.1.4.-</ecNumber>
    </recommendedName>
</protein>
<keyword evidence="2" id="KW-0479">Metal-binding</keyword>
<dbReference type="EMBL" id="AP019367">
    <property type="protein sequence ID" value="BBH49496.1"/>
    <property type="molecule type" value="Genomic_DNA"/>
</dbReference>
<sequence length="194" mass="20976">MKFLIASDIHGSAAWCRRLMDALDAEQPDRLLLLGDILYHGPRNDLPEGYAPKEVIAMLNPLASSIIAVRGNCEAEVDQMVLDFPCMADYTTIFDPAAALAADGSAREKTGCELFLTHGHVYGAGFHNSVERLPELPAGSILLYGHTHKKVSEPAPAHEGVWAFNPGSVSIPKDGTHSYGVYENGALRHVILEA</sequence>
<comment type="cofactor">
    <cofactor evidence="2">
        <name>a divalent metal cation</name>
        <dbReference type="ChEBI" id="CHEBI:60240"/>
    </cofactor>
</comment>
<feature type="domain" description="Calcineurin-like phosphoesterase" evidence="3">
    <location>
        <begin position="1"/>
        <end position="182"/>
    </location>
</feature>
<dbReference type="EC" id="3.1.4.-" evidence="2"/>
<dbReference type="GO" id="GO:0016787">
    <property type="term" value="F:hydrolase activity"/>
    <property type="evidence" value="ECO:0007669"/>
    <property type="project" value="UniProtKB-UniRule"/>
</dbReference>
<dbReference type="AlphaFoldDB" id="A0A3G9K067"/>
<evidence type="ECO:0000259" key="3">
    <source>
        <dbReference type="Pfam" id="PF12850"/>
    </source>
</evidence>
<reference evidence="5" key="1">
    <citation type="submission" date="2018-11" db="EMBL/GenBank/DDBJ databases">
        <title>Comparative genomics of Parolsenella catena and Libanicoccus massiliensis: Reclassification of Libanicoccus massiliensis as Parolsenella massiliensis comb. nov.</title>
        <authorList>
            <person name="Sakamoto M."/>
            <person name="Ikeyama N."/>
            <person name="Murakami T."/>
            <person name="Mori H."/>
            <person name="Yuki M."/>
            <person name="Ohkuma M."/>
        </authorList>
    </citation>
    <scope>NUCLEOTIDE SEQUENCE [LARGE SCALE GENOMIC DNA]</scope>
    <source>
        <strain evidence="5">JCM 31932</strain>
    </source>
</reference>
<dbReference type="OrthoDB" id="9800565at2"/>
<dbReference type="KEGG" id="pcat:Pcatena_00830"/>
<dbReference type="SUPFAM" id="SSF56300">
    <property type="entry name" value="Metallo-dependent phosphatases"/>
    <property type="match status" value="1"/>
</dbReference>
<dbReference type="NCBIfam" id="NF006988">
    <property type="entry name" value="PRK09453.1"/>
    <property type="match status" value="1"/>
</dbReference>
<dbReference type="InterPro" id="IPR029052">
    <property type="entry name" value="Metallo-depent_PP-like"/>
</dbReference>
<dbReference type="GeneID" id="88848224"/>
<proteinExistence type="inferred from homology"/>
<accession>A0A3G9K067</accession>
<evidence type="ECO:0000313" key="4">
    <source>
        <dbReference type="EMBL" id="BBH49496.1"/>
    </source>
</evidence>
<dbReference type="InterPro" id="IPR000979">
    <property type="entry name" value="Phosphodiesterase_MJ0936/Vps29"/>
</dbReference>
<organism evidence="4 5">
    <name type="scientific">Parolsenella catena</name>
    <dbReference type="NCBI Taxonomy" id="2003188"/>
    <lineage>
        <taxon>Bacteria</taxon>
        <taxon>Bacillati</taxon>
        <taxon>Actinomycetota</taxon>
        <taxon>Coriobacteriia</taxon>
        <taxon>Coriobacteriales</taxon>
        <taxon>Atopobiaceae</taxon>
        <taxon>Parolsenella</taxon>
    </lineage>
</organism>